<feature type="domain" description="VIT" evidence="3">
    <location>
        <begin position="6"/>
        <end position="156"/>
    </location>
</feature>
<dbReference type="PROSITE" id="PS50234">
    <property type="entry name" value="VWFA"/>
    <property type="match status" value="1"/>
</dbReference>
<evidence type="ECO:0000313" key="4">
    <source>
        <dbReference type="EMBL" id="KIP10753.1"/>
    </source>
</evidence>
<dbReference type="PANTHER" id="PTHR45737:SF6">
    <property type="entry name" value="VON WILLEBRAND FACTOR A DOMAIN-CONTAINING PROTEIN 5A"/>
    <property type="match status" value="1"/>
</dbReference>
<dbReference type="InterPro" id="IPR013694">
    <property type="entry name" value="VIT"/>
</dbReference>
<evidence type="ECO:0000256" key="1">
    <source>
        <dbReference type="SAM" id="MobiDB-lite"/>
    </source>
</evidence>
<dbReference type="STRING" id="745531.A0A0C3PTC2"/>
<dbReference type="PANTHER" id="PTHR45737">
    <property type="entry name" value="VON WILLEBRAND FACTOR A DOMAIN-CONTAINING PROTEIN 5A"/>
    <property type="match status" value="1"/>
</dbReference>
<feature type="compositionally biased region" description="Low complexity" evidence="1">
    <location>
        <begin position="694"/>
        <end position="706"/>
    </location>
</feature>
<feature type="compositionally biased region" description="Polar residues" evidence="1">
    <location>
        <begin position="733"/>
        <end position="754"/>
    </location>
</feature>
<evidence type="ECO:0000313" key="5">
    <source>
        <dbReference type="Proteomes" id="UP000053257"/>
    </source>
</evidence>
<keyword evidence="5" id="KW-1185">Reference proteome</keyword>
<dbReference type="SMART" id="SM00327">
    <property type="entry name" value="VWA"/>
    <property type="match status" value="1"/>
</dbReference>
<name>A0A0C3PTC2_PHLG1</name>
<dbReference type="SUPFAM" id="SSF53300">
    <property type="entry name" value="vWA-like"/>
    <property type="match status" value="1"/>
</dbReference>
<protein>
    <recommendedName>
        <fullName evidence="6">VWFA domain-containing protein</fullName>
    </recommendedName>
</protein>
<dbReference type="EMBL" id="KN840451">
    <property type="protein sequence ID" value="KIP10753.1"/>
    <property type="molecule type" value="Genomic_DNA"/>
</dbReference>
<gene>
    <name evidence="4" type="ORF">PHLGIDRAFT_33677</name>
</gene>
<reference evidence="4 5" key="1">
    <citation type="journal article" date="2014" name="PLoS Genet.">
        <title>Analysis of the Phlebiopsis gigantea genome, transcriptome and secretome provides insight into its pioneer colonization strategies of wood.</title>
        <authorList>
            <person name="Hori C."/>
            <person name="Ishida T."/>
            <person name="Igarashi K."/>
            <person name="Samejima M."/>
            <person name="Suzuki H."/>
            <person name="Master E."/>
            <person name="Ferreira P."/>
            <person name="Ruiz-Duenas F.J."/>
            <person name="Held B."/>
            <person name="Canessa P."/>
            <person name="Larrondo L.F."/>
            <person name="Schmoll M."/>
            <person name="Druzhinina I.S."/>
            <person name="Kubicek C.P."/>
            <person name="Gaskell J.A."/>
            <person name="Kersten P."/>
            <person name="St John F."/>
            <person name="Glasner J."/>
            <person name="Sabat G."/>
            <person name="Splinter BonDurant S."/>
            <person name="Syed K."/>
            <person name="Yadav J."/>
            <person name="Mgbeahuruike A.C."/>
            <person name="Kovalchuk A."/>
            <person name="Asiegbu F.O."/>
            <person name="Lackner G."/>
            <person name="Hoffmeister D."/>
            <person name="Rencoret J."/>
            <person name="Gutierrez A."/>
            <person name="Sun H."/>
            <person name="Lindquist E."/>
            <person name="Barry K."/>
            <person name="Riley R."/>
            <person name="Grigoriev I.V."/>
            <person name="Henrissat B."/>
            <person name="Kues U."/>
            <person name="Berka R.M."/>
            <person name="Martinez A.T."/>
            <person name="Covert S.F."/>
            <person name="Blanchette R.A."/>
            <person name="Cullen D."/>
        </authorList>
    </citation>
    <scope>NUCLEOTIDE SEQUENCE [LARGE SCALE GENOMIC DNA]</scope>
    <source>
        <strain evidence="4 5">11061_1 CR5-6</strain>
    </source>
</reference>
<evidence type="ECO:0000259" key="3">
    <source>
        <dbReference type="PROSITE" id="PS51468"/>
    </source>
</evidence>
<dbReference type="PROSITE" id="PS51468">
    <property type="entry name" value="VIT"/>
    <property type="match status" value="1"/>
</dbReference>
<dbReference type="OrthoDB" id="1729737at2759"/>
<proteinExistence type="predicted"/>
<dbReference type="AlphaFoldDB" id="A0A0C3PTC2"/>
<feature type="compositionally biased region" description="Acidic residues" evidence="1">
    <location>
        <begin position="718"/>
        <end position="729"/>
    </location>
</feature>
<dbReference type="HOGENOM" id="CLU_003826_0_0_1"/>
<evidence type="ECO:0008006" key="6">
    <source>
        <dbReference type="Google" id="ProtNLM"/>
    </source>
</evidence>
<sequence length="1130" mass="121640">MSSQSFSGVVFNSGDSLQHLPLEQVEIRTLIVDVSARVDVIQTFNNPVSTSTPRAKYVFPLPARAAVCAFNMTTSSGRVIVGIAKEKGQAKAEFEQAIHDGKKTALVEWASNDGTPGTSAELNGAANSGSSFSVFTISIGPVAGREQVTTTISYVLDLMDADSRNQVRLQIPMRVGERYGEPPAEMHGASSPSPKTRVRFTAHIQMRGVIESATSPSHSEMSVAPYQTHIGRPSRHRAIAKLRSLDYLFADIVLHIKVAGLDVPRCFAERDPRGSNSLALQLTLVPKFDLPSVSSQEFIFLVDRSGSMGGPRIETAKKTLALLLRFLPGQRASTVFNIFSFGSHCDSLWQVSSPYSDATVKQATGHTTNMDANYGGTEIQRAIKLAFSRRDRSKHTTMFVLTDGDCFDGGAAASVVSAAVKSAPSSAPLRVFTLGIGAGASSDMCESIARAGNGVCLMATESDELVGKCAKLLLAGRSTLLKNVVVDWGIPPDALRQPHDPAAHATVRQAPASIESLYPGFRTVVFALVENADFAIPKTITLHAQRDGTEEVHKIPVPVEDVRFSDQNELRLIHTLAARRLITDIADDALSKHTMTDEQRKAQITALGETYQLASEYTSFVAVEDDGKVDLPIPRPAWATSVLGNRRASKPEALPSHAADDSTVATLASYVNAALTFGHLFVTEFLRGWFGPPAGSSQSQGTSPGQWYDVPQNVDGATGEEETAEEDYDSDKTFSTLSSVISRSDWSVTESRPSTPEPVVRSPSPDVQRDPRSAPQPPPTLAFAGGSVSAGKQVEELIKLQSYDGSFVVDDAFRQLVGGVAVDSAPPQTDPQLWAAALAVAFCRKHMGGQQELVECLRQKVLEFVEGLGRGAVPFDDLIDDAMKTPHNPRPRSAFVEPRRSSSARREVRDFKTLTMLTTILFSLLASSAALASPTALARQTTACHVDPVMPQYGLFGGVTSQVIHWGLDERYELVAPARGHAVIPSFNATFEVCPALGTATNSNPQLESPTFGRILLTPSIGGDNTCLTISNPEDAGTGNPLFAQVAQCTDATTPSANQTWVYGYLSDYGAMYWVGDADTPGHEDGYGFVVDLNNDYAVQTDALGHPKILQDQNVYPPADGLWVVDFEFY</sequence>
<feature type="domain" description="VWFA" evidence="2">
    <location>
        <begin position="297"/>
        <end position="484"/>
    </location>
</feature>
<dbReference type="Pfam" id="PF13768">
    <property type="entry name" value="VWA_3"/>
    <property type="match status" value="1"/>
</dbReference>
<feature type="region of interest" description="Disordered" evidence="1">
    <location>
        <begin position="694"/>
        <end position="780"/>
    </location>
</feature>
<evidence type="ECO:0000259" key="2">
    <source>
        <dbReference type="PROSITE" id="PS50234"/>
    </source>
</evidence>
<dbReference type="Pfam" id="PF08487">
    <property type="entry name" value="VIT"/>
    <property type="match status" value="1"/>
</dbReference>
<dbReference type="Proteomes" id="UP000053257">
    <property type="component" value="Unassembled WGS sequence"/>
</dbReference>
<accession>A0A0C3PTC2</accession>
<dbReference type="InterPro" id="IPR002035">
    <property type="entry name" value="VWF_A"/>
</dbReference>
<organism evidence="4 5">
    <name type="scientific">Phlebiopsis gigantea (strain 11061_1 CR5-6)</name>
    <name type="common">White-rot fungus</name>
    <name type="synonym">Peniophora gigantea</name>
    <dbReference type="NCBI Taxonomy" id="745531"/>
    <lineage>
        <taxon>Eukaryota</taxon>
        <taxon>Fungi</taxon>
        <taxon>Dikarya</taxon>
        <taxon>Basidiomycota</taxon>
        <taxon>Agaricomycotina</taxon>
        <taxon>Agaricomycetes</taxon>
        <taxon>Polyporales</taxon>
        <taxon>Phanerochaetaceae</taxon>
        <taxon>Phlebiopsis</taxon>
    </lineage>
</organism>
<dbReference type="SMART" id="SM00609">
    <property type="entry name" value="VIT"/>
    <property type="match status" value="1"/>
</dbReference>
<dbReference type="Gene3D" id="3.40.50.410">
    <property type="entry name" value="von Willebrand factor, type A domain"/>
    <property type="match status" value="1"/>
</dbReference>
<dbReference type="InterPro" id="IPR036465">
    <property type="entry name" value="vWFA_dom_sf"/>
</dbReference>